<dbReference type="AlphaFoldDB" id="A0A1G7PAZ6"/>
<evidence type="ECO:0000313" key="3">
    <source>
        <dbReference type="Proteomes" id="UP000183812"/>
    </source>
</evidence>
<dbReference type="InterPro" id="IPR036061">
    <property type="entry name" value="CheW-like_dom_sf"/>
</dbReference>
<proteinExistence type="predicted"/>
<gene>
    <name evidence="2" type="ORF">SAMN04244550_02925</name>
</gene>
<dbReference type="RefSeq" id="WP_074555490.1">
    <property type="nucleotide sequence ID" value="NZ_CP119563.1"/>
</dbReference>
<dbReference type="PANTHER" id="PTHR22617:SF23">
    <property type="entry name" value="CHEMOTAXIS PROTEIN CHEW"/>
    <property type="match status" value="1"/>
</dbReference>
<dbReference type="SUPFAM" id="SSF50341">
    <property type="entry name" value="CheW-like"/>
    <property type="match status" value="1"/>
</dbReference>
<dbReference type="GO" id="GO:0006935">
    <property type="term" value="P:chemotaxis"/>
    <property type="evidence" value="ECO:0007669"/>
    <property type="project" value="InterPro"/>
</dbReference>
<protein>
    <submittedName>
        <fullName evidence="2">Purine-binding chemotaxis protein CheW</fullName>
    </submittedName>
</protein>
<dbReference type="PANTHER" id="PTHR22617">
    <property type="entry name" value="CHEMOTAXIS SENSOR HISTIDINE KINASE-RELATED"/>
    <property type="match status" value="1"/>
</dbReference>
<dbReference type="InterPro" id="IPR039315">
    <property type="entry name" value="CheW"/>
</dbReference>
<dbReference type="Proteomes" id="UP000183812">
    <property type="component" value="Unassembled WGS sequence"/>
</dbReference>
<organism evidence="2 3">
    <name type="scientific">Rhodobacter capsulatus</name>
    <name type="common">Rhodopseudomonas capsulata</name>
    <dbReference type="NCBI Taxonomy" id="1061"/>
    <lineage>
        <taxon>Bacteria</taxon>
        <taxon>Pseudomonadati</taxon>
        <taxon>Pseudomonadota</taxon>
        <taxon>Alphaproteobacteria</taxon>
        <taxon>Rhodobacterales</taxon>
        <taxon>Rhodobacter group</taxon>
        <taxon>Rhodobacter</taxon>
    </lineage>
</organism>
<dbReference type="EMBL" id="FNAY01000018">
    <property type="protein sequence ID" value="SDF83485.1"/>
    <property type="molecule type" value="Genomic_DNA"/>
</dbReference>
<evidence type="ECO:0000313" key="2">
    <source>
        <dbReference type="EMBL" id="SDF83485.1"/>
    </source>
</evidence>
<accession>A0A1G7PAZ6</accession>
<reference evidence="2 3" key="1">
    <citation type="submission" date="2016-10" db="EMBL/GenBank/DDBJ databases">
        <authorList>
            <person name="de Groot N.N."/>
        </authorList>
    </citation>
    <scope>NUCLEOTIDE SEQUENCE [LARGE SCALE GENOMIC DNA]</scope>
    <source>
        <strain evidence="3">DSM 938 / 37b4</strain>
    </source>
</reference>
<dbReference type="Gene3D" id="2.30.30.40">
    <property type="entry name" value="SH3 Domains"/>
    <property type="match status" value="1"/>
</dbReference>
<evidence type="ECO:0000259" key="1">
    <source>
        <dbReference type="PROSITE" id="PS50851"/>
    </source>
</evidence>
<sequence length="178" mass="19010">MTAAPLLKEPSQFGHPVEAEVVEPRRAYVTFDIGNQILAADVADVREILDHQVIAPLPNATAALLGMIDLRGEGIAVMDIAQSLGLSRQVDDRSGRIIVLDLQTDREAAIAIVVDRVRTVVEVDEAEVDPVPSVPGGWQAGAMFGLTRVEGELVYMIDLRAALGRSGSAALPGPFDFD</sequence>
<name>A0A1G7PAZ6_RHOCA</name>
<dbReference type="GO" id="GO:0005829">
    <property type="term" value="C:cytosol"/>
    <property type="evidence" value="ECO:0007669"/>
    <property type="project" value="TreeGrafter"/>
</dbReference>
<dbReference type="PROSITE" id="PS50851">
    <property type="entry name" value="CHEW"/>
    <property type="match status" value="1"/>
</dbReference>
<dbReference type="Gene3D" id="2.40.50.180">
    <property type="entry name" value="CheA-289, Domain 4"/>
    <property type="match status" value="1"/>
</dbReference>
<feature type="domain" description="CheW-like" evidence="1">
    <location>
        <begin position="25"/>
        <end position="168"/>
    </location>
</feature>
<dbReference type="Pfam" id="PF01584">
    <property type="entry name" value="CheW"/>
    <property type="match status" value="1"/>
</dbReference>
<dbReference type="SMART" id="SM00260">
    <property type="entry name" value="CheW"/>
    <property type="match status" value="1"/>
</dbReference>
<dbReference type="OrthoDB" id="3291462at2"/>
<dbReference type="GO" id="GO:0007165">
    <property type="term" value="P:signal transduction"/>
    <property type="evidence" value="ECO:0007669"/>
    <property type="project" value="InterPro"/>
</dbReference>
<dbReference type="InterPro" id="IPR002545">
    <property type="entry name" value="CheW-lke_dom"/>
</dbReference>